<evidence type="ECO:0000313" key="10">
    <source>
        <dbReference type="EMBL" id="GBE58990.1"/>
    </source>
</evidence>
<dbReference type="GO" id="GO:0030150">
    <property type="term" value="P:protein import into mitochondrial matrix"/>
    <property type="evidence" value="ECO:0007669"/>
    <property type="project" value="TreeGrafter"/>
</dbReference>
<dbReference type="AlphaFoldDB" id="A0A2H6K7M6"/>
<evidence type="ECO:0000256" key="1">
    <source>
        <dbReference type="ARBA" id="ARBA00004434"/>
    </source>
</evidence>
<keyword evidence="11" id="KW-1185">Reference proteome</keyword>
<evidence type="ECO:0000256" key="4">
    <source>
        <dbReference type="ARBA" id="ARBA00022989"/>
    </source>
</evidence>
<sequence length="114" mass="12704">MPWPLVAVACGGGILVGRYLYRRLPAHWRVLSRNPGQLTGVGIMGGRLGRMNLKGFEQKMTYSEACSILNVSSTASKDKIRENYKQLMMRNHPDNGGSTYIASKVNEAKDYLLK</sequence>
<dbReference type="FunFam" id="1.10.287.110:FF:000001">
    <property type="entry name" value="Import inner membrane translocase subunit tim14"/>
    <property type="match status" value="1"/>
</dbReference>
<protein>
    <submittedName>
        <fullName evidence="10">Mitochondrial import inner membrane translocase subunit</fullName>
    </submittedName>
</protein>
<dbReference type="Pfam" id="PF03656">
    <property type="entry name" value="Pam16"/>
    <property type="match status" value="1"/>
</dbReference>
<evidence type="ECO:0000313" key="11">
    <source>
        <dbReference type="Proteomes" id="UP000236319"/>
    </source>
</evidence>
<evidence type="ECO:0000256" key="8">
    <source>
        <dbReference type="SAM" id="Phobius"/>
    </source>
</evidence>
<reference evidence="10 11" key="1">
    <citation type="journal article" date="2017" name="BMC Genomics">
        <title>Whole-genome assembly of Babesia ovata and comparative genomics between closely related pathogens.</title>
        <authorList>
            <person name="Yamagishi J."/>
            <person name="Asada M."/>
            <person name="Hakimi H."/>
            <person name="Tanaka T.Q."/>
            <person name="Sugimoto C."/>
            <person name="Kawazu S."/>
        </authorList>
    </citation>
    <scope>NUCLEOTIDE SEQUENCE [LARGE SCALE GENOMIC DNA]</scope>
    <source>
        <strain evidence="10 11">Miyake</strain>
    </source>
</reference>
<keyword evidence="5" id="KW-0496">Mitochondrion</keyword>
<gene>
    <name evidence="10" type="ORF">BOVATA_004830</name>
</gene>
<comment type="subcellular location">
    <subcellularLocation>
        <location evidence="1">Mitochondrion inner membrane</location>
        <topology evidence="1">Single-pass membrane protein</topology>
    </subcellularLocation>
</comment>
<feature type="transmembrane region" description="Helical" evidence="8">
    <location>
        <begin position="6"/>
        <end position="21"/>
    </location>
</feature>
<organism evidence="10 11">
    <name type="scientific">Babesia ovata</name>
    <dbReference type="NCBI Taxonomy" id="189622"/>
    <lineage>
        <taxon>Eukaryota</taxon>
        <taxon>Sar</taxon>
        <taxon>Alveolata</taxon>
        <taxon>Apicomplexa</taxon>
        <taxon>Aconoidasida</taxon>
        <taxon>Piroplasmida</taxon>
        <taxon>Babesiidae</taxon>
        <taxon>Babesia</taxon>
    </lineage>
</organism>
<dbReference type="GO" id="GO:0001405">
    <property type="term" value="C:PAM complex, Tim23 associated import motor"/>
    <property type="evidence" value="ECO:0007669"/>
    <property type="project" value="TreeGrafter"/>
</dbReference>
<dbReference type="PROSITE" id="PS50076">
    <property type="entry name" value="DNAJ_2"/>
    <property type="match status" value="1"/>
</dbReference>
<dbReference type="InterPro" id="IPR001623">
    <property type="entry name" value="DnaJ_domain"/>
</dbReference>
<dbReference type="PANTHER" id="PTHR12763:SF28">
    <property type="entry name" value="GEO10507P1-RELATED"/>
    <property type="match status" value="1"/>
</dbReference>
<accession>A0A2H6K7M6</accession>
<keyword evidence="3" id="KW-0999">Mitochondrion inner membrane</keyword>
<dbReference type="VEuPathDB" id="PiroplasmaDB:BOVATA_004830"/>
<dbReference type="SUPFAM" id="SSF46565">
    <property type="entry name" value="Chaperone J-domain"/>
    <property type="match status" value="1"/>
</dbReference>
<dbReference type="SMART" id="SM00271">
    <property type="entry name" value="DnaJ"/>
    <property type="match status" value="1"/>
</dbReference>
<evidence type="ECO:0000256" key="7">
    <source>
        <dbReference type="ARBA" id="ARBA00038105"/>
    </source>
</evidence>
<evidence type="ECO:0000256" key="6">
    <source>
        <dbReference type="ARBA" id="ARBA00023136"/>
    </source>
</evidence>
<evidence type="ECO:0000256" key="3">
    <source>
        <dbReference type="ARBA" id="ARBA00022792"/>
    </source>
</evidence>
<dbReference type="RefSeq" id="XP_028865233.1">
    <property type="nucleotide sequence ID" value="XM_029009400.1"/>
</dbReference>
<dbReference type="OrthoDB" id="240298at2759"/>
<dbReference type="GO" id="GO:0001671">
    <property type="term" value="F:ATPase activator activity"/>
    <property type="evidence" value="ECO:0007669"/>
    <property type="project" value="TreeGrafter"/>
</dbReference>
<name>A0A2H6K7M6_9APIC</name>
<dbReference type="GeneID" id="39872760"/>
<dbReference type="PANTHER" id="PTHR12763">
    <property type="match status" value="1"/>
</dbReference>
<dbReference type="EMBL" id="BDSA01000001">
    <property type="protein sequence ID" value="GBE58990.1"/>
    <property type="molecule type" value="Genomic_DNA"/>
</dbReference>
<dbReference type="InterPro" id="IPR036869">
    <property type="entry name" value="J_dom_sf"/>
</dbReference>
<evidence type="ECO:0000256" key="2">
    <source>
        <dbReference type="ARBA" id="ARBA00022692"/>
    </source>
</evidence>
<dbReference type="Gene3D" id="1.10.287.110">
    <property type="entry name" value="DnaJ domain"/>
    <property type="match status" value="1"/>
</dbReference>
<comment type="similarity">
    <text evidence="7">Belongs to the TIM14 family.</text>
</comment>
<proteinExistence type="inferred from homology"/>
<feature type="domain" description="J" evidence="9">
    <location>
        <begin position="64"/>
        <end position="114"/>
    </location>
</feature>
<dbReference type="CDD" id="cd06257">
    <property type="entry name" value="DnaJ"/>
    <property type="match status" value="1"/>
</dbReference>
<keyword evidence="2 8" id="KW-0812">Transmembrane</keyword>
<evidence type="ECO:0000256" key="5">
    <source>
        <dbReference type="ARBA" id="ARBA00023128"/>
    </source>
</evidence>
<evidence type="ECO:0000259" key="9">
    <source>
        <dbReference type="PROSITE" id="PS50076"/>
    </source>
</evidence>
<keyword evidence="6 8" id="KW-0472">Membrane</keyword>
<keyword evidence="4 8" id="KW-1133">Transmembrane helix</keyword>
<comment type="caution">
    <text evidence="10">The sequence shown here is derived from an EMBL/GenBank/DDBJ whole genome shotgun (WGS) entry which is preliminary data.</text>
</comment>
<dbReference type="Proteomes" id="UP000236319">
    <property type="component" value="Unassembled WGS sequence"/>
</dbReference>